<keyword evidence="4" id="KW-1185">Reference proteome</keyword>
<protein>
    <submittedName>
        <fullName evidence="3">Uncharacterized protein</fullName>
    </submittedName>
</protein>
<feature type="region of interest" description="Disordered" evidence="1">
    <location>
        <begin position="184"/>
        <end position="211"/>
    </location>
</feature>
<sequence length="246" mass="26803">MIWAGAVSVCLAAAATGWVAWDHSHIHDAPVPGDVLMSNNGRSLTTPIEWTDCEDKPDLEAHESAHTITLVLKRKRHDFQHAYGPCDGMHDGLASTSLDNPVDDRKITDSVTGSGIIPFDDAHFPYPRYLPSGFTPAGNVIGLGNRADPPYTRSAKPTWTYTYQRNRDKGGQAGAVSITVITGETTPTQGTPISVNGHPARLQKTPSPDPTRTAVWPQNGYTITVWADDPFMTDAEFLRITQSLRN</sequence>
<feature type="signal peptide" evidence="2">
    <location>
        <begin position="1"/>
        <end position="20"/>
    </location>
</feature>
<evidence type="ECO:0000313" key="3">
    <source>
        <dbReference type="EMBL" id="MDF3294398.1"/>
    </source>
</evidence>
<organism evidence="3 4">
    <name type="scientific">Streptomyces silvisoli</name>
    <dbReference type="NCBI Taxonomy" id="3034235"/>
    <lineage>
        <taxon>Bacteria</taxon>
        <taxon>Bacillati</taxon>
        <taxon>Actinomycetota</taxon>
        <taxon>Actinomycetes</taxon>
        <taxon>Kitasatosporales</taxon>
        <taxon>Streptomycetaceae</taxon>
        <taxon>Streptomyces</taxon>
    </lineage>
</organism>
<dbReference type="RefSeq" id="WP_276097195.1">
    <property type="nucleotide sequence ID" value="NZ_JARJBC010000050.1"/>
</dbReference>
<evidence type="ECO:0000256" key="2">
    <source>
        <dbReference type="SAM" id="SignalP"/>
    </source>
</evidence>
<proteinExistence type="predicted"/>
<evidence type="ECO:0000313" key="4">
    <source>
        <dbReference type="Proteomes" id="UP001216579"/>
    </source>
</evidence>
<keyword evidence="2" id="KW-0732">Signal</keyword>
<accession>A0ABT5ZZG8</accession>
<dbReference type="EMBL" id="JARJBC010000050">
    <property type="protein sequence ID" value="MDF3294398.1"/>
    <property type="molecule type" value="Genomic_DNA"/>
</dbReference>
<gene>
    <name evidence="3" type="ORF">P3G67_35465</name>
</gene>
<feature type="compositionally biased region" description="Polar residues" evidence="1">
    <location>
        <begin position="184"/>
        <end position="194"/>
    </location>
</feature>
<feature type="chain" id="PRO_5046469195" evidence="2">
    <location>
        <begin position="21"/>
        <end position="246"/>
    </location>
</feature>
<name>A0ABT5ZZG8_9ACTN</name>
<evidence type="ECO:0000256" key="1">
    <source>
        <dbReference type="SAM" id="MobiDB-lite"/>
    </source>
</evidence>
<comment type="caution">
    <text evidence="3">The sequence shown here is derived from an EMBL/GenBank/DDBJ whole genome shotgun (WGS) entry which is preliminary data.</text>
</comment>
<reference evidence="3 4" key="1">
    <citation type="submission" date="2023-03" db="EMBL/GenBank/DDBJ databases">
        <title>Draft genome sequence of Streptomyces sp. RB6PN23 isolated from peat swamp forest in Thailand.</title>
        <authorList>
            <person name="Klaysubun C."/>
            <person name="Duangmal K."/>
        </authorList>
    </citation>
    <scope>NUCLEOTIDE SEQUENCE [LARGE SCALE GENOMIC DNA]</scope>
    <source>
        <strain evidence="3 4">RB6PN23</strain>
    </source>
</reference>
<dbReference type="Proteomes" id="UP001216579">
    <property type="component" value="Unassembled WGS sequence"/>
</dbReference>